<evidence type="ECO:0000313" key="13">
    <source>
        <dbReference type="Proteomes" id="UP000248961"/>
    </source>
</evidence>
<dbReference type="PROSITE" id="PS50089">
    <property type="entry name" value="ZF_RING_2"/>
    <property type="match status" value="1"/>
</dbReference>
<dbReference type="InterPro" id="IPR017907">
    <property type="entry name" value="Znf_RING_CS"/>
</dbReference>
<keyword evidence="3" id="KW-0808">Transferase</keyword>
<evidence type="ECO:0000313" key="12">
    <source>
        <dbReference type="EMBL" id="RAL15341.1"/>
    </source>
</evidence>
<dbReference type="InterPro" id="IPR001841">
    <property type="entry name" value="Znf_RING"/>
</dbReference>
<feature type="domain" description="RING-type" evidence="10">
    <location>
        <begin position="5"/>
        <end position="49"/>
    </location>
</feature>
<evidence type="ECO:0000256" key="1">
    <source>
        <dbReference type="ARBA" id="ARBA00001798"/>
    </source>
</evidence>
<name>A0A395I567_ASPHC</name>
<feature type="domain" description="RING-type" evidence="11">
    <location>
        <begin position="1"/>
        <end position="186"/>
    </location>
</feature>
<dbReference type="EMBL" id="KZ824271">
    <property type="protein sequence ID" value="RAL15341.1"/>
    <property type="molecule type" value="Genomic_DNA"/>
</dbReference>
<evidence type="ECO:0000256" key="6">
    <source>
        <dbReference type="ARBA" id="ARBA00022771"/>
    </source>
</evidence>
<evidence type="ECO:0000256" key="9">
    <source>
        <dbReference type="PROSITE-ProRule" id="PRU00175"/>
    </source>
</evidence>
<proteinExistence type="predicted"/>
<evidence type="ECO:0000259" key="10">
    <source>
        <dbReference type="PROSITE" id="PS50089"/>
    </source>
</evidence>
<dbReference type="Pfam" id="PF01485">
    <property type="entry name" value="IBR"/>
    <property type="match status" value="2"/>
</dbReference>
<dbReference type="EC" id="2.3.2.31" evidence="2"/>
<dbReference type="GO" id="GO:0061630">
    <property type="term" value="F:ubiquitin protein ligase activity"/>
    <property type="evidence" value="ECO:0007669"/>
    <property type="project" value="UniProtKB-EC"/>
</dbReference>
<dbReference type="GeneID" id="37195813"/>
<organism evidence="12 13">
    <name type="scientific">Aspergillus homomorphus (strain CBS 101889)</name>
    <dbReference type="NCBI Taxonomy" id="1450537"/>
    <lineage>
        <taxon>Eukaryota</taxon>
        <taxon>Fungi</taxon>
        <taxon>Dikarya</taxon>
        <taxon>Ascomycota</taxon>
        <taxon>Pezizomycotina</taxon>
        <taxon>Eurotiomycetes</taxon>
        <taxon>Eurotiomycetidae</taxon>
        <taxon>Eurotiales</taxon>
        <taxon>Aspergillaceae</taxon>
        <taxon>Aspergillus</taxon>
        <taxon>Aspergillus subgen. Circumdati</taxon>
    </lineage>
</organism>
<dbReference type="Gene3D" id="3.30.40.10">
    <property type="entry name" value="Zinc/RING finger domain, C3HC4 (zinc finger)"/>
    <property type="match status" value="1"/>
</dbReference>
<accession>A0A395I567</accession>
<dbReference type="GO" id="GO:0016567">
    <property type="term" value="P:protein ubiquitination"/>
    <property type="evidence" value="ECO:0007669"/>
    <property type="project" value="InterPro"/>
</dbReference>
<comment type="catalytic activity">
    <reaction evidence="1">
        <text>[E2 ubiquitin-conjugating enzyme]-S-ubiquitinyl-L-cysteine + [acceptor protein]-L-lysine = [E2 ubiquitin-conjugating enzyme]-L-cysteine + [acceptor protein]-N(6)-ubiquitinyl-L-lysine.</text>
        <dbReference type="EC" id="2.3.2.31"/>
    </reaction>
</comment>
<keyword evidence="8" id="KW-0862">Zinc</keyword>
<protein>
    <recommendedName>
        <fullName evidence="2">RBR-type E3 ubiquitin transferase</fullName>
        <ecNumber evidence="2">2.3.2.31</ecNumber>
    </recommendedName>
</protein>
<evidence type="ECO:0000259" key="11">
    <source>
        <dbReference type="PROSITE" id="PS51873"/>
    </source>
</evidence>
<evidence type="ECO:0000256" key="5">
    <source>
        <dbReference type="ARBA" id="ARBA00022737"/>
    </source>
</evidence>
<dbReference type="InterPro" id="IPR013083">
    <property type="entry name" value="Znf_RING/FYVE/PHD"/>
</dbReference>
<evidence type="ECO:0000256" key="3">
    <source>
        <dbReference type="ARBA" id="ARBA00022679"/>
    </source>
</evidence>
<dbReference type="InterPro" id="IPR031127">
    <property type="entry name" value="E3_UB_ligase_RBR"/>
</dbReference>
<dbReference type="PROSITE" id="PS51873">
    <property type="entry name" value="TRIAD"/>
    <property type="match status" value="1"/>
</dbReference>
<dbReference type="GO" id="GO:0008270">
    <property type="term" value="F:zinc ion binding"/>
    <property type="evidence" value="ECO:0007669"/>
    <property type="project" value="UniProtKB-KW"/>
</dbReference>
<evidence type="ECO:0000256" key="7">
    <source>
        <dbReference type="ARBA" id="ARBA00022786"/>
    </source>
</evidence>
<dbReference type="Gene3D" id="1.20.120.1750">
    <property type="match status" value="1"/>
</dbReference>
<gene>
    <name evidence="12" type="ORF">BO97DRAFT_338563</name>
</gene>
<sequence>MRHKCCVCWELPHSKNIVGLVCGHLYCTSCLRDFFVNATDAASLFPPKCCATPIPLRLAEGHMTKEELDRYRKAEVQFLTASWTRCSNAKCGASISPDRITAYQARCPDCRLSTCIWCKAASHPGEECAAELALRRTLALGKRLGWKQCPNCKALIEKRDGCDHMKCRCMAMFCYKCGGRHGSCRC</sequence>
<dbReference type="RefSeq" id="XP_025554495.1">
    <property type="nucleotide sequence ID" value="XM_025691524.1"/>
</dbReference>
<keyword evidence="6 9" id="KW-0863">Zinc-finger</keyword>
<dbReference type="AlphaFoldDB" id="A0A395I567"/>
<keyword evidence="5" id="KW-0677">Repeat</keyword>
<dbReference type="OrthoDB" id="10009520at2759"/>
<dbReference type="Proteomes" id="UP000248961">
    <property type="component" value="Unassembled WGS sequence"/>
</dbReference>
<dbReference type="InterPro" id="IPR002867">
    <property type="entry name" value="IBR_dom"/>
</dbReference>
<dbReference type="PANTHER" id="PTHR11685">
    <property type="entry name" value="RBR FAMILY RING FINGER AND IBR DOMAIN-CONTAINING"/>
    <property type="match status" value="1"/>
</dbReference>
<keyword evidence="4" id="KW-0479">Metal-binding</keyword>
<reference evidence="12 13" key="1">
    <citation type="submission" date="2018-02" db="EMBL/GenBank/DDBJ databases">
        <title>The genomes of Aspergillus section Nigri reveals drivers in fungal speciation.</title>
        <authorList>
            <consortium name="DOE Joint Genome Institute"/>
            <person name="Vesth T.C."/>
            <person name="Nybo J."/>
            <person name="Theobald S."/>
            <person name="Brandl J."/>
            <person name="Frisvad J.C."/>
            <person name="Nielsen K.F."/>
            <person name="Lyhne E.K."/>
            <person name="Kogle M.E."/>
            <person name="Kuo A."/>
            <person name="Riley R."/>
            <person name="Clum A."/>
            <person name="Nolan M."/>
            <person name="Lipzen A."/>
            <person name="Salamov A."/>
            <person name="Henrissat B."/>
            <person name="Wiebenga A."/>
            <person name="De vries R.P."/>
            <person name="Grigoriev I.V."/>
            <person name="Mortensen U.H."/>
            <person name="Andersen M.R."/>
            <person name="Baker S.E."/>
        </authorList>
    </citation>
    <scope>NUCLEOTIDE SEQUENCE [LARGE SCALE GENOMIC DNA]</scope>
    <source>
        <strain evidence="12 13">CBS 101889</strain>
    </source>
</reference>
<evidence type="ECO:0000256" key="2">
    <source>
        <dbReference type="ARBA" id="ARBA00012251"/>
    </source>
</evidence>
<dbReference type="SUPFAM" id="SSF57850">
    <property type="entry name" value="RING/U-box"/>
    <property type="match status" value="2"/>
</dbReference>
<dbReference type="InterPro" id="IPR044066">
    <property type="entry name" value="TRIAD_supradom"/>
</dbReference>
<dbReference type="PROSITE" id="PS00518">
    <property type="entry name" value="ZF_RING_1"/>
    <property type="match status" value="1"/>
</dbReference>
<keyword evidence="13" id="KW-1185">Reference proteome</keyword>
<dbReference type="SMART" id="SM00647">
    <property type="entry name" value="IBR"/>
    <property type="match status" value="2"/>
</dbReference>
<dbReference type="VEuPathDB" id="FungiDB:BO97DRAFT_338563"/>
<keyword evidence="7" id="KW-0833">Ubl conjugation pathway</keyword>
<evidence type="ECO:0000256" key="4">
    <source>
        <dbReference type="ARBA" id="ARBA00022723"/>
    </source>
</evidence>
<dbReference type="STRING" id="1450537.A0A395I567"/>
<evidence type="ECO:0000256" key="8">
    <source>
        <dbReference type="ARBA" id="ARBA00022833"/>
    </source>
</evidence>